<dbReference type="AlphaFoldDB" id="A0A498DFH3"/>
<dbReference type="InterPro" id="IPR001173">
    <property type="entry name" value="Glyco_trans_2-like"/>
</dbReference>
<dbReference type="Proteomes" id="UP000270219">
    <property type="component" value="Unassembled WGS sequence"/>
</dbReference>
<keyword evidence="3" id="KW-0808">Transferase</keyword>
<name>A0A498DFH3_9BACI</name>
<dbReference type="OrthoDB" id="9810303at2"/>
<organism evidence="3 4">
    <name type="scientific">Oceanobacillus piezotolerans</name>
    <dbReference type="NCBI Taxonomy" id="2448030"/>
    <lineage>
        <taxon>Bacteria</taxon>
        <taxon>Bacillati</taxon>
        <taxon>Bacillota</taxon>
        <taxon>Bacilli</taxon>
        <taxon>Bacillales</taxon>
        <taxon>Bacillaceae</taxon>
        <taxon>Oceanobacillus</taxon>
    </lineage>
</organism>
<dbReference type="EMBL" id="RCHR01000005">
    <property type="protein sequence ID" value="RLL42758.1"/>
    <property type="molecule type" value="Genomic_DNA"/>
</dbReference>
<dbReference type="PANTHER" id="PTHR22916:SF3">
    <property type="entry name" value="UDP-GLCNAC:BETAGAL BETA-1,3-N-ACETYLGLUCOSAMINYLTRANSFERASE-LIKE PROTEIN 1"/>
    <property type="match status" value="1"/>
</dbReference>
<keyword evidence="4" id="KW-1185">Reference proteome</keyword>
<dbReference type="RefSeq" id="WP_121524125.1">
    <property type="nucleotide sequence ID" value="NZ_RCHR01000005.1"/>
</dbReference>
<accession>A0A498DFH3</accession>
<evidence type="ECO:0000259" key="2">
    <source>
        <dbReference type="Pfam" id="PF00535"/>
    </source>
</evidence>
<dbReference type="InterPro" id="IPR029044">
    <property type="entry name" value="Nucleotide-diphossugar_trans"/>
</dbReference>
<comment type="similarity">
    <text evidence="1">Belongs to the glycosyltransferase 2 family.</text>
</comment>
<sequence>MNPPLTVFTPTYNRAHLLPQLYRSLVNQKCKDFIWLVIDDGSTDNTNNLVKEWINEDRITIQYFFQENQGMHGAHNTAYKRIETELNTCIDSDDYLAEDAIEKIITFWKEHGNQNYAGIVGLDATYDGKVIGTELPREIKASTLTGLYAKHHVKGDKKLVYRTELTNKVPAYPLYADEKYCPLSFKYVLIDQECPLLILNQVLCHVEYQEDGSSLNMINQYRRNPKGFSAFRKVAMKFSPTYKDRFREAIHYVSSNLMLKNYRYINDSPCKLTTLLATPFGVLLNLYINHTNNKTVMKRNKVA</sequence>
<reference evidence="3 4" key="1">
    <citation type="submission" date="2018-10" db="EMBL/GenBank/DDBJ databases">
        <title>Oceanobacillus sp. YLB-02 draft genome.</title>
        <authorList>
            <person name="Yu L."/>
        </authorList>
    </citation>
    <scope>NUCLEOTIDE SEQUENCE [LARGE SCALE GENOMIC DNA]</scope>
    <source>
        <strain evidence="3 4">YLB-02</strain>
    </source>
</reference>
<gene>
    <name evidence="3" type="ORF">D8M04_14485</name>
</gene>
<proteinExistence type="inferred from homology"/>
<dbReference type="GO" id="GO:0016758">
    <property type="term" value="F:hexosyltransferase activity"/>
    <property type="evidence" value="ECO:0007669"/>
    <property type="project" value="UniProtKB-ARBA"/>
</dbReference>
<evidence type="ECO:0000313" key="4">
    <source>
        <dbReference type="Proteomes" id="UP000270219"/>
    </source>
</evidence>
<dbReference type="Gene3D" id="3.90.550.10">
    <property type="entry name" value="Spore Coat Polysaccharide Biosynthesis Protein SpsA, Chain A"/>
    <property type="match status" value="1"/>
</dbReference>
<dbReference type="PANTHER" id="PTHR22916">
    <property type="entry name" value="GLYCOSYLTRANSFERASE"/>
    <property type="match status" value="1"/>
</dbReference>
<feature type="domain" description="Glycosyltransferase 2-like" evidence="2">
    <location>
        <begin position="6"/>
        <end position="119"/>
    </location>
</feature>
<comment type="caution">
    <text evidence="3">The sequence shown here is derived from an EMBL/GenBank/DDBJ whole genome shotgun (WGS) entry which is preliminary data.</text>
</comment>
<evidence type="ECO:0000313" key="3">
    <source>
        <dbReference type="EMBL" id="RLL42758.1"/>
    </source>
</evidence>
<dbReference type="CDD" id="cd00761">
    <property type="entry name" value="Glyco_tranf_GTA_type"/>
    <property type="match status" value="1"/>
</dbReference>
<protein>
    <submittedName>
        <fullName evidence="3">Glycosyltransferase family 2 protein</fullName>
    </submittedName>
</protein>
<dbReference type="Pfam" id="PF00535">
    <property type="entry name" value="Glycos_transf_2"/>
    <property type="match status" value="1"/>
</dbReference>
<evidence type="ECO:0000256" key="1">
    <source>
        <dbReference type="ARBA" id="ARBA00006739"/>
    </source>
</evidence>
<dbReference type="SUPFAM" id="SSF53448">
    <property type="entry name" value="Nucleotide-diphospho-sugar transferases"/>
    <property type="match status" value="1"/>
</dbReference>